<sequence length="82" mass="9525">MHNIGTIQFEKAVERVAKKLDISHEQARKWLLRNEFKDQASLSSVDLDRKIGVELERRRKRRLAALLASVPQAEKDEDELSL</sequence>
<protein>
    <submittedName>
        <fullName evidence="1">Uncharacterized protein</fullName>
    </submittedName>
</protein>
<evidence type="ECO:0000313" key="1">
    <source>
        <dbReference type="EMBL" id="TQJ14556.1"/>
    </source>
</evidence>
<gene>
    <name evidence="1" type="ORF">FB459_2023</name>
</gene>
<comment type="caution">
    <text evidence="1">The sequence shown here is derived from an EMBL/GenBank/DDBJ whole genome shotgun (WGS) entry which is preliminary data.</text>
</comment>
<dbReference type="AlphaFoldDB" id="A0A542EH50"/>
<dbReference type="Proteomes" id="UP000320806">
    <property type="component" value="Unassembled WGS sequence"/>
</dbReference>
<evidence type="ECO:0000313" key="2">
    <source>
        <dbReference type="Proteomes" id="UP000320806"/>
    </source>
</evidence>
<name>A0A542EH50_9MICO</name>
<organism evidence="1 2">
    <name type="scientific">Yimella lutea</name>
    <dbReference type="NCBI Taxonomy" id="587872"/>
    <lineage>
        <taxon>Bacteria</taxon>
        <taxon>Bacillati</taxon>
        <taxon>Actinomycetota</taxon>
        <taxon>Actinomycetes</taxon>
        <taxon>Micrococcales</taxon>
        <taxon>Dermacoccaceae</taxon>
        <taxon>Yimella</taxon>
    </lineage>
</organism>
<accession>A0A542EH50</accession>
<proteinExistence type="predicted"/>
<dbReference type="EMBL" id="VFMO01000001">
    <property type="protein sequence ID" value="TQJ14556.1"/>
    <property type="molecule type" value="Genomic_DNA"/>
</dbReference>
<reference evidence="1 2" key="1">
    <citation type="submission" date="2019-06" db="EMBL/GenBank/DDBJ databases">
        <title>Sequencing the genomes of 1000 actinobacteria strains.</title>
        <authorList>
            <person name="Klenk H.-P."/>
        </authorList>
    </citation>
    <scope>NUCLEOTIDE SEQUENCE [LARGE SCALE GENOMIC DNA]</scope>
    <source>
        <strain evidence="1 2">DSM 19828</strain>
    </source>
</reference>
<keyword evidence="2" id="KW-1185">Reference proteome</keyword>